<proteinExistence type="predicted"/>
<protein>
    <submittedName>
        <fullName evidence="2">Uncharacterized protein</fullName>
    </submittedName>
</protein>
<comment type="caution">
    <text evidence="2">The sequence shown here is derived from an EMBL/GenBank/DDBJ whole genome shotgun (WGS) entry which is preliminary data.</text>
</comment>
<sequence length="152" mass="15990">MVYSPSSSVFTPLFTRSSYGSPKHTLAAVPQVTGVGDVEISEVNSCGLLKCMHTFSTEGFGCSRQEDGVELVRGSSGLPGLVINRGTVDGKLVTFKIRSLKSTSPLSVRWLPVAHLSTGAVPSADPDAWPLPGPQAPDLPNPTLGSYTWTSS</sequence>
<dbReference type="AlphaFoldDB" id="A0AAE1CYA9"/>
<evidence type="ECO:0000313" key="2">
    <source>
        <dbReference type="EMBL" id="KAK3744995.1"/>
    </source>
</evidence>
<organism evidence="2 3">
    <name type="scientific">Elysia crispata</name>
    <name type="common">lettuce slug</name>
    <dbReference type="NCBI Taxonomy" id="231223"/>
    <lineage>
        <taxon>Eukaryota</taxon>
        <taxon>Metazoa</taxon>
        <taxon>Spiralia</taxon>
        <taxon>Lophotrochozoa</taxon>
        <taxon>Mollusca</taxon>
        <taxon>Gastropoda</taxon>
        <taxon>Heterobranchia</taxon>
        <taxon>Euthyneura</taxon>
        <taxon>Panpulmonata</taxon>
        <taxon>Sacoglossa</taxon>
        <taxon>Placobranchoidea</taxon>
        <taxon>Plakobranchidae</taxon>
        <taxon>Elysia</taxon>
    </lineage>
</organism>
<dbReference type="Proteomes" id="UP001283361">
    <property type="component" value="Unassembled WGS sequence"/>
</dbReference>
<evidence type="ECO:0000256" key="1">
    <source>
        <dbReference type="SAM" id="MobiDB-lite"/>
    </source>
</evidence>
<gene>
    <name evidence="2" type="ORF">RRG08_037611</name>
</gene>
<reference evidence="2" key="1">
    <citation type="journal article" date="2023" name="G3 (Bethesda)">
        <title>A reference genome for the long-term kleptoplast-retaining sea slug Elysia crispata morphotype clarki.</title>
        <authorList>
            <person name="Eastman K.E."/>
            <person name="Pendleton A.L."/>
            <person name="Shaikh M.A."/>
            <person name="Suttiyut T."/>
            <person name="Ogas R."/>
            <person name="Tomko P."/>
            <person name="Gavelis G."/>
            <person name="Widhalm J.R."/>
            <person name="Wisecaver J.H."/>
        </authorList>
    </citation>
    <scope>NUCLEOTIDE SEQUENCE</scope>
    <source>
        <strain evidence="2">ECLA1</strain>
    </source>
</reference>
<feature type="region of interest" description="Disordered" evidence="1">
    <location>
        <begin position="125"/>
        <end position="152"/>
    </location>
</feature>
<feature type="compositionally biased region" description="Pro residues" evidence="1">
    <location>
        <begin position="129"/>
        <end position="140"/>
    </location>
</feature>
<accession>A0AAE1CYA9</accession>
<dbReference type="EMBL" id="JAWDGP010006239">
    <property type="protein sequence ID" value="KAK3744995.1"/>
    <property type="molecule type" value="Genomic_DNA"/>
</dbReference>
<name>A0AAE1CYA9_9GAST</name>
<evidence type="ECO:0000313" key="3">
    <source>
        <dbReference type="Proteomes" id="UP001283361"/>
    </source>
</evidence>
<keyword evidence="3" id="KW-1185">Reference proteome</keyword>
<feature type="compositionally biased region" description="Polar residues" evidence="1">
    <location>
        <begin position="143"/>
        <end position="152"/>
    </location>
</feature>